<dbReference type="InterPro" id="IPR016813">
    <property type="entry name" value="NADH_Ub_cplx-1_21kDa"/>
</dbReference>
<dbReference type="Proteomes" id="UP000651452">
    <property type="component" value="Unassembled WGS sequence"/>
</dbReference>
<name>A0A8H7IYV6_9PLEO</name>
<reference evidence="3" key="1">
    <citation type="submission" date="2018-12" db="EMBL/GenBank/DDBJ databases">
        <authorList>
            <person name="Syme R.A."/>
            <person name="Farfan-Caceres L."/>
            <person name="Lichtenzveig J."/>
        </authorList>
    </citation>
    <scope>NUCLEOTIDE SEQUENCE</scope>
    <source>
        <strain evidence="3">Al4</strain>
    </source>
</reference>
<feature type="region of interest" description="Disordered" evidence="2">
    <location>
        <begin position="603"/>
        <end position="671"/>
    </location>
</feature>
<dbReference type="OrthoDB" id="5410764at2759"/>
<evidence type="ECO:0000313" key="3">
    <source>
        <dbReference type="EMBL" id="KAF9693643.1"/>
    </source>
</evidence>
<gene>
    <name evidence="3" type="ORF">EKO04_008426</name>
</gene>
<dbReference type="AlphaFoldDB" id="A0A8H7IYV6"/>
<feature type="compositionally biased region" description="Polar residues" evidence="2">
    <location>
        <begin position="610"/>
        <end position="625"/>
    </location>
</feature>
<feature type="region of interest" description="Disordered" evidence="2">
    <location>
        <begin position="686"/>
        <end position="706"/>
    </location>
</feature>
<dbReference type="PANTHER" id="PTHR37325">
    <property type="entry name" value="OXIDOREDUCTASE 21 KDA SUBUNIT, PUTATIVE (AFU_ORTHOLOGUE AFUA_4G05910)-RELATED"/>
    <property type="match status" value="1"/>
</dbReference>
<feature type="compositionally biased region" description="Polar residues" evidence="2">
    <location>
        <begin position="820"/>
        <end position="847"/>
    </location>
</feature>
<evidence type="ECO:0000256" key="1">
    <source>
        <dbReference type="SAM" id="Coils"/>
    </source>
</evidence>
<reference evidence="3" key="2">
    <citation type="submission" date="2020-09" db="EMBL/GenBank/DDBJ databases">
        <title>Reference genome assembly for Australian Ascochyta lentis isolate Al4.</title>
        <authorList>
            <person name="Lee R.C."/>
            <person name="Farfan-Caceres L.M."/>
            <person name="Debler J.W."/>
            <person name="Williams A.H."/>
            <person name="Henares B.M."/>
        </authorList>
    </citation>
    <scope>NUCLEOTIDE SEQUENCE</scope>
    <source>
        <strain evidence="3">Al4</strain>
    </source>
</reference>
<proteinExistence type="predicted"/>
<feature type="compositionally biased region" description="Basic and acidic residues" evidence="2">
    <location>
        <begin position="808"/>
        <end position="819"/>
    </location>
</feature>
<comment type="caution">
    <text evidence="3">The sequence shown here is derived from an EMBL/GenBank/DDBJ whole genome shotgun (WGS) entry which is preliminary data.</text>
</comment>
<protein>
    <recommendedName>
        <fullName evidence="5">NADH dehydrogenase [ubiquinone] 1 alpha subcomplex subunit 7</fullName>
    </recommendedName>
</protein>
<feature type="coiled-coil region" evidence="1">
    <location>
        <begin position="480"/>
        <end position="530"/>
    </location>
</feature>
<evidence type="ECO:0000313" key="4">
    <source>
        <dbReference type="Proteomes" id="UP000651452"/>
    </source>
</evidence>
<dbReference type="EMBL" id="RZGK01000015">
    <property type="protein sequence ID" value="KAF9693643.1"/>
    <property type="molecule type" value="Genomic_DNA"/>
</dbReference>
<feature type="region of interest" description="Disordered" evidence="2">
    <location>
        <begin position="808"/>
        <end position="847"/>
    </location>
</feature>
<keyword evidence="4" id="KW-1185">Reference proteome</keyword>
<dbReference type="PANTHER" id="PTHR37325:SF1">
    <property type="entry name" value="OXIDOREDUCTASE 21 KDA SUBUNIT, PUTATIVE (AFU_ORTHOLOGUE AFUA_4G05910)-RELATED"/>
    <property type="match status" value="1"/>
</dbReference>
<accession>A0A8H7IYV6</accession>
<keyword evidence="1" id="KW-0175">Coiled coil</keyword>
<dbReference type="CDD" id="cd22849">
    <property type="entry name" value="NuzM"/>
    <property type="match status" value="1"/>
</dbReference>
<evidence type="ECO:0000256" key="2">
    <source>
        <dbReference type="SAM" id="MobiDB-lite"/>
    </source>
</evidence>
<evidence type="ECO:0008006" key="5">
    <source>
        <dbReference type="Google" id="ProtNLM"/>
    </source>
</evidence>
<organism evidence="3 4">
    <name type="scientific">Ascochyta lentis</name>
    <dbReference type="NCBI Taxonomy" id="205686"/>
    <lineage>
        <taxon>Eukaryota</taxon>
        <taxon>Fungi</taxon>
        <taxon>Dikarya</taxon>
        <taxon>Ascomycota</taxon>
        <taxon>Pezizomycotina</taxon>
        <taxon>Dothideomycetes</taxon>
        <taxon>Pleosporomycetidae</taxon>
        <taxon>Pleosporales</taxon>
        <taxon>Pleosporineae</taxon>
        <taxon>Didymellaceae</taxon>
        <taxon>Ascochyta</taxon>
    </lineage>
</organism>
<sequence length="934" mass="103447">MRRWAGALTHRGNRRLGIFGLSFTNITRLHDDAISRAAPSTPPIGPSPLLEPAIHIRLLTMASKKVTTAFSKYTVQPTGIYAAINRLFALDPKRSTGIPMNPQFRNPPPGGLDPATYDDPVTIPAADIAENPYWKRDVRRRYPRLSTVTQADAVALLEVGSAAAPKQDLIGEAGSKQLVAAQEQGAKGLAVAFERNTGLAKDVLGPGGMPPLPSGLHVSDVGVKRYDLEKEQSYGTEYLPMQDVRVSFDWSMLERVDSKLGAACTVTSAFEPTFTPPHIDYSALVDCAQVIAMASDALSMSQGLEDSPLNFIYACSVCCATFADAYEGCNETVQGLSDGINPKERLVTKLYLGSCCHVFCREHIEGGGPPFYPAGQKPKAPCPVCLKEHGDNTARELYSIRGFHKDEYDSAIPPIWFKAPPINLGGNNKEMEALRFQYLALIRYCQTSYRTRKPLSSELANVKQDLSTTQSREADERLKFAGLQRENEELRASAQQTEDVEALRAEVQRLRHLEQETDQFNADLEAFRRLKADVRDLKTFRENKAAILQHLKLVPKLVEQNRKMKDRLSSLGFAMALEPVPNFSQLTPDDFNEIESIAEAYPEDGRYFQKSPSSHTAGRSANMSGNEALAHPFTSCDRPLKRQRIDSPLPNDMHVNAPSSQNAMPPPSKALSRMRSVRGLIPTIRKKFSSRQSTPKGHRGNNGDVHTYEEGHWQRAANPRIKDGMSSPYHDIRSETPYMTGALPVERTSHASHLLTSLGSNTNVSDFTFRASSPVKTMRGQSKIQPVQLPTGPSYLQLMDGLSRDNGFELGLRDPRKNTSSEYEVSNITGSSFQNPQSQRRPHEATTQQRWGLGHAFLHQSPNGSPRLANRRDLPLGDPKGHFNRAQYDPPVGVATSALNRVQQPVRQIENVFKSFRRLSVTEATDFTDANSMA</sequence>